<evidence type="ECO:0000256" key="2">
    <source>
        <dbReference type="ARBA" id="ARBA00022692"/>
    </source>
</evidence>
<dbReference type="InterPro" id="IPR011701">
    <property type="entry name" value="MFS"/>
</dbReference>
<evidence type="ECO:0000313" key="6">
    <source>
        <dbReference type="EMBL" id="CAH1709570.1"/>
    </source>
</evidence>
<dbReference type="Pfam" id="PF07690">
    <property type="entry name" value="MFS_1"/>
    <property type="match status" value="1"/>
</dbReference>
<feature type="transmembrane region" description="Helical" evidence="5">
    <location>
        <begin position="256"/>
        <end position="273"/>
    </location>
</feature>
<reference evidence="6" key="2">
    <citation type="submission" date="2022-10" db="EMBL/GenBank/DDBJ databases">
        <authorList>
            <consortium name="ENA_rothamsted_submissions"/>
            <consortium name="culmorum"/>
            <person name="King R."/>
        </authorList>
    </citation>
    <scope>NUCLEOTIDE SEQUENCE</scope>
</reference>
<dbReference type="EMBL" id="OU899034">
    <property type="protein sequence ID" value="CAH1709570.1"/>
    <property type="molecule type" value="Genomic_DNA"/>
</dbReference>
<dbReference type="Proteomes" id="UP001154329">
    <property type="component" value="Chromosome 1"/>
</dbReference>
<feature type="transmembrane region" description="Helical" evidence="5">
    <location>
        <begin position="196"/>
        <end position="218"/>
    </location>
</feature>
<dbReference type="InterPro" id="IPR036259">
    <property type="entry name" value="MFS_trans_sf"/>
</dbReference>
<dbReference type="GO" id="GO:0016020">
    <property type="term" value="C:membrane"/>
    <property type="evidence" value="ECO:0007669"/>
    <property type="project" value="UniProtKB-SubCell"/>
</dbReference>
<protein>
    <recommendedName>
        <fullName evidence="8">Solute carrier family 46 member 3</fullName>
    </recommendedName>
</protein>
<gene>
    <name evidence="6" type="ORF">APHIGO_LOCUS859</name>
</gene>
<dbReference type="GO" id="GO:0022857">
    <property type="term" value="F:transmembrane transporter activity"/>
    <property type="evidence" value="ECO:0007669"/>
    <property type="project" value="InterPro"/>
</dbReference>
<feature type="transmembrane region" description="Helical" evidence="5">
    <location>
        <begin position="18"/>
        <end position="37"/>
    </location>
</feature>
<sequence length="476" mass="52912">MFVTKPKWFEKVTVEPMLFLYFVTLAISALVGTNLILRKGCDLTATVQPANLRDKCLNESYAQELVAKIQTWKLTIQYSVPLVFILFAGPWSDTHGRRRRPLMFIPIAGQLLTDAFNVLNVYNWHWSPAIAAVSECLVPALTGSRICCLVGVASYVADITRIQDRTKRIGMLMSLYFIATPVGACTAGFLNVNIGFYGTFGACMAMNVVALALGAILVKDTSVPYDKATSVWQTVNPKVIADSVRVLVKKRPSRSLLIYMTVVSPLTVGPMQGEYSILYLFVRYKFGWNEIDYSLYAAYKMTGILIGTIIAIWLMSVKLKMHDAAIGFIGSSFDLIAAVCYSFVTQPWQLYVVPVIDIFHGAAFTVSTSMASKLVDNSELAQLNSVRGMLETLAPIIIYPLYNQLYKLTFETLPGAFFLLTAVITVPVVILFGLTYKADQKNNIFKNNEDNTVAQKNKDECNNTVKEESIKTIDTV</sequence>
<evidence type="ECO:0008006" key="8">
    <source>
        <dbReference type="Google" id="ProtNLM"/>
    </source>
</evidence>
<evidence type="ECO:0000256" key="4">
    <source>
        <dbReference type="ARBA" id="ARBA00023136"/>
    </source>
</evidence>
<evidence type="ECO:0000256" key="1">
    <source>
        <dbReference type="ARBA" id="ARBA00004141"/>
    </source>
</evidence>
<keyword evidence="3 5" id="KW-1133">Transmembrane helix</keyword>
<reference evidence="6" key="1">
    <citation type="submission" date="2022-02" db="EMBL/GenBank/DDBJ databases">
        <authorList>
            <person name="King R."/>
        </authorList>
    </citation>
    <scope>NUCLEOTIDE SEQUENCE</scope>
</reference>
<keyword evidence="7" id="KW-1185">Reference proteome</keyword>
<keyword evidence="4 5" id="KW-0472">Membrane</keyword>
<name>A0A9P0NBA5_APHGO</name>
<evidence type="ECO:0000256" key="5">
    <source>
        <dbReference type="SAM" id="Phobius"/>
    </source>
</evidence>
<feature type="transmembrane region" description="Helical" evidence="5">
    <location>
        <begin position="293"/>
        <end position="314"/>
    </location>
</feature>
<dbReference type="Gene3D" id="1.20.1250.20">
    <property type="entry name" value="MFS general substrate transporter like domains"/>
    <property type="match status" value="1"/>
</dbReference>
<dbReference type="PANTHER" id="PTHR23507:SF1">
    <property type="entry name" value="FI18259P1-RELATED"/>
    <property type="match status" value="1"/>
</dbReference>
<comment type="subcellular location">
    <subcellularLocation>
        <location evidence="1">Membrane</location>
        <topology evidence="1">Multi-pass membrane protein</topology>
    </subcellularLocation>
</comment>
<accession>A0A9P0NBA5</accession>
<organism evidence="6 7">
    <name type="scientific">Aphis gossypii</name>
    <name type="common">Cotton aphid</name>
    <dbReference type="NCBI Taxonomy" id="80765"/>
    <lineage>
        <taxon>Eukaryota</taxon>
        <taxon>Metazoa</taxon>
        <taxon>Ecdysozoa</taxon>
        <taxon>Arthropoda</taxon>
        <taxon>Hexapoda</taxon>
        <taxon>Insecta</taxon>
        <taxon>Pterygota</taxon>
        <taxon>Neoptera</taxon>
        <taxon>Paraneoptera</taxon>
        <taxon>Hemiptera</taxon>
        <taxon>Sternorrhyncha</taxon>
        <taxon>Aphidomorpha</taxon>
        <taxon>Aphidoidea</taxon>
        <taxon>Aphididae</taxon>
        <taxon>Aphidini</taxon>
        <taxon>Aphis</taxon>
        <taxon>Aphis</taxon>
    </lineage>
</organism>
<feature type="transmembrane region" description="Helical" evidence="5">
    <location>
        <begin position="326"/>
        <end position="344"/>
    </location>
</feature>
<feature type="transmembrane region" description="Helical" evidence="5">
    <location>
        <begin position="169"/>
        <end position="190"/>
    </location>
</feature>
<dbReference type="PANTHER" id="PTHR23507">
    <property type="entry name" value="ZGC:174356"/>
    <property type="match status" value="1"/>
</dbReference>
<evidence type="ECO:0000256" key="3">
    <source>
        <dbReference type="ARBA" id="ARBA00022989"/>
    </source>
</evidence>
<feature type="transmembrane region" description="Helical" evidence="5">
    <location>
        <begin position="414"/>
        <end position="436"/>
    </location>
</feature>
<keyword evidence="2 5" id="KW-0812">Transmembrane</keyword>
<dbReference type="SUPFAM" id="SSF103473">
    <property type="entry name" value="MFS general substrate transporter"/>
    <property type="match status" value="1"/>
</dbReference>
<proteinExistence type="predicted"/>
<dbReference type="AlphaFoldDB" id="A0A9P0NBA5"/>
<evidence type="ECO:0000313" key="7">
    <source>
        <dbReference type="Proteomes" id="UP001154329"/>
    </source>
</evidence>